<organism evidence="1 2">
    <name type="scientific">Lyngbya confervoides BDU141951</name>
    <dbReference type="NCBI Taxonomy" id="1574623"/>
    <lineage>
        <taxon>Bacteria</taxon>
        <taxon>Bacillati</taxon>
        <taxon>Cyanobacteriota</taxon>
        <taxon>Cyanophyceae</taxon>
        <taxon>Oscillatoriophycideae</taxon>
        <taxon>Oscillatoriales</taxon>
        <taxon>Microcoleaceae</taxon>
        <taxon>Lyngbya</taxon>
    </lineage>
</organism>
<name>A0ABD4T2R2_9CYAN</name>
<dbReference type="EMBL" id="JTHE03000053">
    <property type="protein sequence ID" value="MCM1983027.1"/>
    <property type="molecule type" value="Genomic_DNA"/>
</dbReference>
<evidence type="ECO:0000313" key="1">
    <source>
        <dbReference type="EMBL" id="MCM1983027.1"/>
    </source>
</evidence>
<comment type="caution">
    <text evidence="1">The sequence shown here is derived from an EMBL/GenBank/DDBJ whole genome shotgun (WGS) entry which is preliminary data.</text>
</comment>
<accession>A0ABD4T2R2</accession>
<protein>
    <submittedName>
        <fullName evidence="1">Uncharacterized protein</fullName>
    </submittedName>
</protein>
<reference evidence="1 2" key="1">
    <citation type="journal article" date="2015" name="Genome Announc.">
        <title>Draft Genome Sequence of Filamentous Marine Cyanobacterium Lyngbya confervoides Strain BDU141951.</title>
        <authorList>
            <person name="Chandrababunaidu M.M."/>
            <person name="Sen D."/>
            <person name="Tripathy S."/>
        </authorList>
    </citation>
    <scope>NUCLEOTIDE SEQUENCE [LARGE SCALE GENOMIC DNA]</scope>
    <source>
        <strain evidence="1 2">BDU141951</strain>
    </source>
</reference>
<keyword evidence="2" id="KW-1185">Reference proteome</keyword>
<dbReference type="Proteomes" id="UP000031561">
    <property type="component" value="Unassembled WGS sequence"/>
</dbReference>
<dbReference type="RefSeq" id="WP_166281819.1">
    <property type="nucleotide sequence ID" value="NZ_JTHE03000053.1"/>
</dbReference>
<dbReference type="AlphaFoldDB" id="A0ABD4T2R2"/>
<proteinExistence type="predicted"/>
<evidence type="ECO:0000313" key="2">
    <source>
        <dbReference type="Proteomes" id="UP000031561"/>
    </source>
</evidence>
<sequence length="63" mass="6866">MPEQLIQLVAYKDWIIGVTHAGPAHYACWVITPEAIALNDGEIYSCAAEAMTSGRMLVLMSVD</sequence>
<gene>
    <name evidence="1" type="ORF">QQ91_0009350</name>
</gene>